<feature type="compositionally biased region" description="Polar residues" evidence="5">
    <location>
        <begin position="419"/>
        <end position="435"/>
    </location>
</feature>
<comment type="caution">
    <text evidence="6">The sequence shown here is derived from an EMBL/GenBank/DDBJ whole genome shotgun (WGS) entry which is preliminary data.</text>
</comment>
<dbReference type="Gene3D" id="6.10.140.1750">
    <property type="match status" value="1"/>
</dbReference>
<dbReference type="PANTHER" id="PTHR12751:SF18">
    <property type="entry name" value="PHOSPHATASE AND ACTIN REGULATOR 1"/>
    <property type="match status" value="1"/>
</dbReference>
<feature type="compositionally biased region" description="Low complexity" evidence="5">
    <location>
        <begin position="293"/>
        <end position="304"/>
    </location>
</feature>
<evidence type="ECO:0000256" key="2">
    <source>
        <dbReference type="ARBA" id="ARBA00022737"/>
    </source>
</evidence>
<evidence type="ECO:0000313" key="7">
    <source>
        <dbReference type="Proteomes" id="UP000192247"/>
    </source>
</evidence>
<evidence type="ECO:0000256" key="1">
    <source>
        <dbReference type="ARBA" id="ARBA00009795"/>
    </source>
</evidence>
<keyword evidence="7" id="KW-1185">Reference proteome</keyword>
<feature type="compositionally biased region" description="Low complexity" evidence="5">
    <location>
        <begin position="91"/>
        <end position="101"/>
    </location>
</feature>
<dbReference type="PROSITE" id="PS51073">
    <property type="entry name" value="RPEL"/>
    <property type="match status" value="2"/>
</dbReference>
<feature type="non-terminal residue" evidence="6">
    <location>
        <position position="600"/>
    </location>
</feature>
<organism evidence="6 7">
    <name type="scientific">Tropilaelaps mercedesae</name>
    <dbReference type="NCBI Taxonomy" id="418985"/>
    <lineage>
        <taxon>Eukaryota</taxon>
        <taxon>Metazoa</taxon>
        <taxon>Ecdysozoa</taxon>
        <taxon>Arthropoda</taxon>
        <taxon>Chelicerata</taxon>
        <taxon>Arachnida</taxon>
        <taxon>Acari</taxon>
        <taxon>Parasitiformes</taxon>
        <taxon>Mesostigmata</taxon>
        <taxon>Gamasina</taxon>
        <taxon>Dermanyssoidea</taxon>
        <taxon>Laelapidae</taxon>
        <taxon>Tropilaelaps</taxon>
    </lineage>
</organism>
<feature type="compositionally biased region" description="Low complexity" evidence="5">
    <location>
        <begin position="245"/>
        <end position="262"/>
    </location>
</feature>
<keyword evidence="2" id="KW-0677">Repeat</keyword>
<evidence type="ECO:0000313" key="6">
    <source>
        <dbReference type="EMBL" id="OQR68895.1"/>
    </source>
</evidence>
<dbReference type="InterPro" id="IPR004018">
    <property type="entry name" value="RPEL_repeat"/>
</dbReference>
<reference evidence="6 7" key="1">
    <citation type="journal article" date="2017" name="Gigascience">
        <title>Draft genome of the honey bee ectoparasitic mite, Tropilaelaps mercedesae, is shaped by the parasitic life history.</title>
        <authorList>
            <person name="Dong X."/>
            <person name="Armstrong S.D."/>
            <person name="Xia D."/>
            <person name="Makepeace B.L."/>
            <person name="Darby A.C."/>
            <person name="Kadowaki T."/>
        </authorList>
    </citation>
    <scope>NUCLEOTIDE SEQUENCE [LARGE SCALE GENOMIC DNA]</scope>
    <source>
        <strain evidence="6">Wuxi-XJTLU</strain>
    </source>
</reference>
<feature type="compositionally biased region" description="Gly residues" evidence="5">
    <location>
        <begin position="337"/>
        <end position="348"/>
    </location>
</feature>
<name>A0A1V9X5M9_9ACAR</name>
<evidence type="ECO:0000256" key="4">
    <source>
        <dbReference type="PROSITE-ProRule" id="PRU00401"/>
    </source>
</evidence>
<feature type="compositionally biased region" description="Polar residues" evidence="5">
    <location>
        <begin position="395"/>
        <end position="406"/>
    </location>
</feature>
<dbReference type="GO" id="GO:0030036">
    <property type="term" value="P:actin cytoskeleton organization"/>
    <property type="evidence" value="ECO:0007669"/>
    <property type="project" value="TreeGrafter"/>
</dbReference>
<feature type="compositionally biased region" description="Polar residues" evidence="5">
    <location>
        <begin position="122"/>
        <end position="140"/>
    </location>
</feature>
<protein>
    <submittedName>
        <fullName evidence="6">Uncharacterized protein</fullName>
    </submittedName>
</protein>
<feature type="region of interest" description="Disordered" evidence="5">
    <location>
        <begin position="163"/>
        <end position="198"/>
    </location>
</feature>
<feature type="repeat" description="RPEL" evidence="4">
    <location>
        <begin position="522"/>
        <end position="547"/>
    </location>
</feature>
<comment type="similarity">
    <text evidence="1">Belongs to the phosphatase and actin regulator family.</text>
</comment>
<evidence type="ECO:0000256" key="3">
    <source>
        <dbReference type="ARBA" id="ARBA00023203"/>
    </source>
</evidence>
<proteinExistence type="inferred from homology"/>
<feature type="compositionally biased region" description="Low complexity" evidence="5">
    <location>
        <begin position="364"/>
        <end position="380"/>
    </location>
</feature>
<dbReference type="GO" id="GO:0003779">
    <property type="term" value="F:actin binding"/>
    <property type="evidence" value="ECO:0007669"/>
    <property type="project" value="UniProtKB-KW"/>
</dbReference>
<feature type="compositionally biased region" description="Basic and acidic residues" evidence="5">
    <location>
        <begin position="314"/>
        <end position="326"/>
    </location>
</feature>
<feature type="region of interest" description="Disordered" evidence="5">
    <location>
        <begin position="90"/>
        <end position="140"/>
    </location>
</feature>
<feature type="region of interest" description="Disordered" evidence="5">
    <location>
        <begin position="293"/>
        <end position="480"/>
    </location>
</feature>
<dbReference type="EMBL" id="MNPL01023039">
    <property type="protein sequence ID" value="OQR68895.1"/>
    <property type="molecule type" value="Genomic_DNA"/>
</dbReference>
<evidence type="ECO:0000256" key="5">
    <source>
        <dbReference type="SAM" id="MobiDB-lite"/>
    </source>
</evidence>
<keyword evidence="3" id="KW-0009">Actin-binding</keyword>
<accession>A0A1V9X5M9</accession>
<feature type="non-terminal residue" evidence="6">
    <location>
        <position position="1"/>
    </location>
</feature>
<sequence>LITGKVGFTGSDGNPALSVLALPELGVVDEGGPLSPLGGVSSLGSLAGGVSEVGLIPPPPMFSNDTSPVPSPTLPLRIAQLTSSLNLRFSQMQQQQQQQLQGAPKQRDSPTTGGSGPPGNIHGQQQQITSQLANGSTNGSGTECVIGKVVSLSGQGGMLAADCSAVLPPPPGGTSKDNDDPDDGGFSNYSSKHQGLQKQQNILLHQQQQQQQQQIQQLSHPQQVQQMQHMQLSQAGSSCQQTMLLQAQHQHQQQQQPQQHLQSQHDRLASFSSLQQQLQQQMQAQQQQLEQQQHQQLQQQQPQQAAISSFKPLQQHDEEADKEEAARGSPLPPLGTPTGGQPGSGGLQSMGTSSVPRKSALKKTTSALAVGTGLAGAGSSPKLSNGQGGGLPGSNPESPTVAQQPLVTAITLAQMRLRPTNSSNIGGAAVQNSNGPPFGKAPPSYSAAMQDKENKSGGIQGSTGVSGAVPLKPPPPYPAVLARFNSVASNADSDDEDDPVKWRDYYGDDEQGRLQAKIARKDSLALKLAQRPDKQELIERNILKDESYFRDRAATREALSGKLTRRLSLRPTAEELEQRNILYQKTPEERLKEKDMKKKV</sequence>
<dbReference type="Proteomes" id="UP000192247">
    <property type="component" value="Unassembled WGS sequence"/>
</dbReference>
<dbReference type="Pfam" id="PF02755">
    <property type="entry name" value="RPEL"/>
    <property type="match status" value="2"/>
</dbReference>
<dbReference type="PANTHER" id="PTHR12751">
    <property type="entry name" value="PHOSPHATASE AND ACTIN REGULATOR PHACTR"/>
    <property type="match status" value="1"/>
</dbReference>
<gene>
    <name evidence="6" type="ORF">BIW11_12611</name>
</gene>
<dbReference type="STRING" id="418985.A0A1V9X5M9"/>
<dbReference type="AlphaFoldDB" id="A0A1V9X5M9"/>
<dbReference type="SMART" id="SM00707">
    <property type="entry name" value="RPEL"/>
    <property type="match status" value="2"/>
</dbReference>
<feature type="region of interest" description="Disordered" evidence="5">
    <location>
        <begin position="245"/>
        <end position="275"/>
    </location>
</feature>
<dbReference type="InParanoid" id="A0A1V9X5M9"/>
<dbReference type="OrthoDB" id="5563016at2759"/>
<feature type="repeat" description="RPEL" evidence="4">
    <location>
        <begin position="561"/>
        <end position="586"/>
    </location>
</feature>